<accession>A0A9D1QGU8</accession>
<keyword evidence="1 4" id="KW-0820">tRNA-binding</keyword>
<dbReference type="Pfam" id="PF05636">
    <property type="entry name" value="HIGH_NTase1"/>
    <property type="match status" value="1"/>
</dbReference>
<proteinExistence type="inferred from homology"/>
<comment type="similarity">
    <text evidence="4">Belongs to the TmcAL family.</text>
</comment>
<evidence type="ECO:0000313" key="5">
    <source>
        <dbReference type="EMBL" id="HIW11786.1"/>
    </source>
</evidence>
<dbReference type="SUPFAM" id="SSF52374">
    <property type="entry name" value="Nucleotidylyl transferase"/>
    <property type="match status" value="1"/>
</dbReference>
<dbReference type="GO" id="GO:0005737">
    <property type="term" value="C:cytoplasm"/>
    <property type="evidence" value="ECO:0007669"/>
    <property type="project" value="UniProtKB-SubCell"/>
</dbReference>
<comment type="caution">
    <text evidence="4">Lacks conserved residue(s) required for the propagation of feature annotation.</text>
</comment>
<dbReference type="EC" id="6.3.4.-" evidence="4"/>
<dbReference type="NCBIfam" id="NF010191">
    <property type="entry name" value="PRK13670.1"/>
    <property type="match status" value="1"/>
</dbReference>
<comment type="subcellular location">
    <subcellularLocation>
        <location evidence="4">Cytoplasm</location>
    </subcellularLocation>
</comment>
<dbReference type="Gene3D" id="3.40.50.620">
    <property type="entry name" value="HUPs"/>
    <property type="match status" value="1"/>
</dbReference>
<feature type="binding site" evidence="4">
    <location>
        <position position="100"/>
    </location>
    <ligand>
        <name>ATP</name>
        <dbReference type="ChEBI" id="CHEBI:30616"/>
    </ligand>
</feature>
<evidence type="ECO:0000256" key="1">
    <source>
        <dbReference type="ARBA" id="ARBA00022555"/>
    </source>
</evidence>
<dbReference type="GO" id="GO:0016879">
    <property type="term" value="F:ligase activity, forming carbon-nitrogen bonds"/>
    <property type="evidence" value="ECO:0007669"/>
    <property type="project" value="UniProtKB-UniRule"/>
</dbReference>
<reference evidence="5" key="1">
    <citation type="journal article" date="2021" name="PeerJ">
        <title>Extensive microbial diversity within the chicken gut microbiome revealed by metagenomics and culture.</title>
        <authorList>
            <person name="Gilroy R."/>
            <person name="Ravi A."/>
            <person name="Getino M."/>
            <person name="Pursley I."/>
            <person name="Horton D.L."/>
            <person name="Alikhan N.F."/>
            <person name="Baker D."/>
            <person name="Gharbi K."/>
            <person name="Hall N."/>
            <person name="Watson M."/>
            <person name="Adriaenssens E.M."/>
            <person name="Foster-Nyarko E."/>
            <person name="Jarju S."/>
            <person name="Secka A."/>
            <person name="Antonio M."/>
            <person name="Oren A."/>
            <person name="Chaudhuri R.R."/>
            <person name="La Ragione R."/>
            <person name="Hildebrand F."/>
            <person name="Pallen M.J."/>
        </authorList>
    </citation>
    <scope>NUCLEOTIDE SEQUENCE</scope>
    <source>
        <strain evidence="5">ChiHjej13B12-752</strain>
    </source>
</reference>
<keyword evidence="4" id="KW-0694">RNA-binding</keyword>
<feature type="binding site" evidence="4">
    <location>
        <begin position="7"/>
        <end position="20"/>
    </location>
    <ligand>
        <name>ATP</name>
        <dbReference type="ChEBI" id="CHEBI:30616"/>
    </ligand>
</feature>
<name>A0A9D1QGU8_9STAP</name>
<keyword evidence="2 4" id="KW-0436">Ligase</keyword>
<keyword evidence="4" id="KW-0067">ATP-binding</keyword>
<gene>
    <name evidence="4" type="primary">tmcAL</name>
    <name evidence="5" type="ORF">H9891_01270</name>
</gene>
<dbReference type="InterPro" id="IPR014729">
    <property type="entry name" value="Rossmann-like_a/b/a_fold"/>
</dbReference>
<sequence length="382" mass="42854">MIITSLITEYNPFHNGHIHHIEASRRLTGADVVIAIMSGNFTQRGEIAITDKFTRAEAAVRHVDLVVELPLYNAVSYADDFALGGVHAAGLLGSTNIVFGSESGDIEDLKDVHAKLRDTDIQRTMTALMKEGYSYPRAVDEAIDADLFKGSNNILGLSYIRAIDALGTEIEPLTIPRLGNRFDDENLSETRFSSATSLRKALIEGRLTEAVRYMPETLAREIVNGTSLSNADIFDSLKIIISRMSHAELRGIYMMTEGIEHRIKNRIRRHNSYDSFINDIKTKRYTRTRLNRLMISILLNITKDRMEDYVLPDAVRVLAMNRTGQQYLRQLPEGLEIITNVNSKNRNSIIPEIAATDIYNVFAGSDRHDFNTPVIIAGRTSP</sequence>
<reference evidence="5" key="2">
    <citation type="submission" date="2021-04" db="EMBL/GenBank/DDBJ databases">
        <authorList>
            <person name="Gilroy R."/>
        </authorList>
    </citation>
    <scope>NUCLEOTIDE SEQUENCE</scope>
    <source>
        <strain evidence="5">ChiHjej13B12-752</strain>
    </source>
</reference>
<comment type="caution">
    <text evidence="5">The sequence shown here is derived from an EMBL/GenBank/DDBJ whole genome shotgun (WGS) entry which is preliminary data.</text>
</comment>
<dbReference type="HAMAP" id="MF_01539">
    <property type="entry name" value="TmcAL"/>
    <property type="match status" value="1"/>
</dbReference>
<comment type="catalytic activity">
    <reaction evidence="4">
        <text>cytidine(34) in elongator tRNA(Met) + acetate + ATP = N(4)-acetylcytidine(34) in elongator tRNA(Met) + AMP + diphosphate</text>
        <dbReference type="Rhea" id="RHEA:58144"/>
        <dbReference type="Rhea" id="RHEA-COMP:10693"/>
        <dbReference type="Rhea" id="RHEA-COMP:10694"/>
        <dbReference type="ChEBI" id="CHEBI:30089"/>
        <dbReference type="ChEBI" id="CHEBI:30616"/>
        <dbReference type="ChEBI" id="CHEBI:33019"/>
        <dbReference type="ChEBI" id="CHEBI:74900"/>
        <dbReference type="ChEBI" id="CHEBI:82748"/>
        <dbReference type="ChEBI" id="CHEBI:456215"/>
    </reaction>
</comment>
<dbReference type="InterPro" id="IPR008513">
    <property type="entry name" value="tRNA(Met)_cyd_acetate_ligase"/>
</dbReference>
<feature type="binding site" evidence="4">
    <location>
        <position position="177"/>
    </location>
    <ligand>
        <name>ATP</name>
        <dbReference type="ChEBI" id="CHEBI:30616"/>
    </ligand>
</feature>
<evidence type="ECO:0000256" key="3">
    <source>
        <dbReference type="ARBA" id="ARBA00022694"/>
    </source>
</evidence>
<feature type="binding site" evidence="4">
    <location>
        <position position="152"/>
    </location>
    <ligand>
        <name>ATP</name>
        <dbReference type="ChEBI" id="CHEBI:30616"/>
    </ligand>
</feature>
<dbReference type="Proteomes" id="UP000823989">
    <property type="component" value="Unassembled WGS sequence"/>
</dbReference>
<dbReference type="GO" id="GO:0000049">
    <property type="term" value="F:tRNA binding"/>
    <property type="evidence" value="ECO:0007669"/>
    <property type="project" value="UniProtKB-KW"/>
</dbReference>
<keyword evidence="4" id="KW-0547">Nucleotide-binding</keyword>
<evidence type="ECO:0000256" key="2">
    <source>
        <dbReference type="ARBA" id="ARBA00022598"/>
    </source>
</evidence>
<dbReference type="PANTHER" id="PTHR37825:SF1">
    <property type="entry name" value="TRNA(MET) CYTIDINE ACETATE LIGASE"/>
    <property type="match status" value="1"/>
</dbReference>
<evidence type="ECO:0000256" key="4">
    <source>
        <dbReference type="HAMAP-Rule" id="MF_01539"/>
    </source>
</evidence>
<dbReference type="EMBL" id="DXHR01000003">
    <property type="protein sequence ID" value="HIW11786.1"/>
    <property type="molecule type" value="Genomic_DNA"/>
</dbReference>
<organism evidence="5 6">
    <name type="scientific">Candidatus Salinicoccus stercoripullorum</name>
    <dbReference type="NCBI Taxonomy" id="2838756"/>
    <lineage>
        <taxon>Bacteria</taxon>
        <taxon>Bacillati</taxon>
        <taxon>Bacillota</taxon>
        <taxon>Bacilli</taxon>
        <taxon>Bacillales</taxon>
        <taxon>Staphylococcaceae</taxon>
        <taxon>Salinicoccus</taxon>
    </lineage>
</organism>
<comment type="function">
    <text evidence="4">Catalyzes the formation of N(4)-acetylcytidine (ac(4)C) at the wobble position of elongator tRNA(Met), using acetate and ATP as substrates. First activates an acetate ion to form acetyladenylate (Ac-AMP) and then transfers the acetyl group to tRNA to form ac(4)C34.</text>
</comment>
<keyword evidence="4" id="KW-0963">Cytoplasm</keyword>
<dbReference type="AlphaFoldDB" id="A0A9D1QGU8"/>
<keyword evidence="3 4" id="KW-0819">tRNA processing</keyword>
<dbReference type="GO" id="GO:0006400">
    <property type="term" value="P:tRNA modification"/>
    <property type="evidence" value="ECO:0007669"/>
    <property type="project" value="UniProtKB-UniRule"/>
</dbReference>
<dbReference type="GO" id="GO:0005524">
    <property type="term" value="F:ATP binding"/>
    <property type="evidence" value="ECO:0007669"/>
    <property type="project" value="UniProtKB-KW"/>
</dbReference>
<evidence type="ECO:0000313" key="6">
    <source>
        <dbReference type="Proteomes" id="UP000823989"/>
    </source>
</evidence>
<protein>
    <recommendedName>
        <fullName evidence="4">tRNA(Met) cytidine acetate ligase</fullName>
        <ecNumber evidence="4">6.3.4.-</ecNumber>
    </recommendedName>
</protein>
<dbReference type="PANTHER" id="PTHR37825">
    <property type="entry name" value="TRNA(MET) CYTIDINE ACETATE LIGASE"/>
    <property type="match status" value="1"/>
</dbReference>